<dbReference type="PANTHER" id="PTHR12697:SF5">
    <property type="entry name" value="DEOXYHYPUSINE HYDROXYLASE"/>
    <property type="match status" value="1"/>
</dbReference>
<dbReference type="OrthoDB" id="452432at2"/>
<dbReference type="Gene3D" id="1.25.10.10">
    <property type="entry name" value="Leucine-rich Repeat Variant"/>
    <property type="match status" value="1"/>
</dbReference>
<dbReference type="SMART" id="SM00567">
    <property type="entry name" value="EZ_HEAT"/>
    <property type="match status" value="3"/>
</dbReference>
<reference evidence="1 2" key="1">
    <citation type="submission" date="2019-09" db="EMBL/GenBank/DDBJ databases">
        <authorList>
            <person name="Wang X."/>
        </authorList>
    </citation>
    <scope>NUCLEOTIDE SEQUENCE [LARGE SCALE GENOMIC DNA]</scope>
    <source>
        <strain evidence="1 2">CICC 11023</strain>
    </source>
</reference>
<dbReference type="EMBL" id="VXLC01000021">
    <property type="protein sequence ID" value="KAA8884302.1"/>
    <property type="molecule type" value="Genomic_DNA"/>
</dbReference>
<dbReference type="RefSeq" id="WP_150406281.1">
    <property type="nucleotide sequence ID" value="NZ_VXLC01000021.1"/>
</dbReference>
<dbReference type="PANTHER" id="PTHR12697">
    <property type="entry name" value="PBS LYASE HEAT-LIKE PROTEIN"/>
    <property type="match status" value="1"/>
</dbReference>
<evidence type="ECO:0000313" key="2">
    <source>
        <dbReference type="Proteomes" id="UP000323876"/>
    </source>
</evidence>
<dbReference type="Proteomes" id="UP000323876">
    <property type="component" value="Unassembled WGS sequence"/>
</dbReference>
<dbReference type="InterPro" id="IPR011989">
    <property type="entry name" value="ARM-like"/>
</dbReference>
<dbReference type="InterPro" id="IPR016024">
    <property type="entry name" value="ARM-type_fold"/>
</dbReference>
<dbReference type="SUPFAM" id="SSF48371">
    <property type="entry name" value="ARM repeat"/>
    <property type="match status" value="1"/>
</dbReference>
<protein>
    <submittedName>
        <fullName evidence="1">HEAT repeat domain-containing protein</fullName>
    </submittedName>
</protein>
<dbReference type="GO" id="GO:0016491">
    <property type="term" value="F:oxidoreductase activity"/>
    <property type="evidence" value="ECO:0007669"/>
    <property type="project" value="TreeGrafter"/>
</dbReference>
<dbReference type="Pfam" id="PF13646">
    <property type="entry name" value="HEAT_2"/>
    <property type="match status" value="1"/>
</dbReference>
<evidence type="ECO:0000313" key="1">
    <source>
        <dbReference type="EMBL" id="KAA8884302.1"/>
    </source>
</evidence>
<dbReference type="InterPro" id="IPR004155">
    <property type="entry name" value="PBS_lyase_HEAT"/>
</dbReference>
<dbReference type="AlphaFoldDB" id="A0A5N0E4E5"/>
<proteinExistence type="predicted"/>
<accession>A0A5N0E4E5</accession>
<comment type="caution">
    <text evidence="1">The sequence shown here is derived from an EMBL/GenBank/DDBJ whole genome shotgun (WGS) entry which is preliminary data.</text>
</comment>
<name>A0A5N0E4E5_9NOCA</name>
<gene>
    <name evidence="1" type="ORF">F3087_34350</name>
</gene>
<keyword evidence="2" id="KW-1185">Reference proteome</keyword>
<sequence length="274" mass="29779">MDGDEPQEVSLTSALASGESGLQFNALIEAIKVGDGARIPEILPLLRTGDEGVRGEAVRAIGFLGVGQASTVGPLIESMLADPEEMVRSEAAEAFCTVHYEPAADRLAGMLRTDESWLVRASVAEALGNYPGHGVQELLDCVRDDDEYVPVRRYAIDSLVRSDESLARARTPALVEDFGDDPDFGRDVRMTAYRFGDRDQIQIVADEVGALDETECSLLLNNLGKLVDPPIPASLQADLPLIDDILSVIALRWPLQRPHVTNVRTRLQLTDSSE</sequence>
<organism evidence="1 2">
    <name type="scientific">Nocardia colli</name>
    <dbReference type="NCBI Taxonomy" id="2545717"/>
    <lineage>
        <taxon>Bacteria</taxon>
        <taxon>Bacillati</taxon>
        <taxon>Actinomycetota</taxon>
        <taxon>Actinomycetes</taxon>
        <taxon>Mycobacteriales</taxon>
        <taxon>Nocardiaceae</taxon>
        <taxon>Nocardia</taxon>
    </lineage>
</organism>